<sequence>LEIDPAFRYALKLLHSPNKDSAEKIRNSLDEIINQRFGSGKMLINTLSKKHLAEEKNSPGSESTIKKRKSIDTKVLTKQTTSQLASDSSSVITATATLTEDAVIVSVSDVEDTTNEEIDDAVVVEEDHLKELEDLMCVVCHRMDVNVRNQLVECADCHSLYHQECHKPQISEADANDIWLCTLCKGKSVAASSSPTVSSGGNKLLANASSKSSSGSKNYESSSSSSSSSSKHHKSSSKSSSSKSSSNNDNEERRSSSSSSRRDKNKDRDKSSSKSRDKDRHRDRDRDRDKDRDREKERDKEKSEKKSSSSSSSSSSSASA</sequence>
<evidence type="ECO:0000256" key="9">
    <source>
        <dbReference type="SAM" id="MobiDB-lite"/>
    </source>
</evidence>
<dbReference type="InterPro" id="IPR001965">
    <property type="entry name" value="Znf_PHD"/>
</dbReference>
<evidence type="ECO:0000256" key="3">
    <source>
        <dbReference type="ARBA" id="ARBA00016814"/>
    </source>
</evidence>
<organism evidence="11">
    <name type="scientific">Corethrella appendiculata</name>
    <dbReference type="NCBI Taxonomy" id="1370023"/>
    <lineage>
        <taxon>Eukaryota</taxon>
        <taxon>Metazoa</taxon>
        <taxon>Ecdysozoa</taxon>
        <taxon>Arthropoda</taxon>
        <taxon>Hexapoda</taxon>
        <taxon>Insecta</taxon>
        <taxon>Pterygota</taxon>
        <taxon>Neoptera</taxon>
        <taxon>Endopterygota</taxon>
        <taxon>Diptera</taxon>
        <taxon>Nematocera</taxon>
        <taxon>Culicoidea</taxon>
        <taxon>Chaoboridae</taxon>
        <taxon>Corethrella</taxon>
    </lineage>
</organism>
<evidence type="ECO:0000256" key="7">
    <source>
        <dbReference type="ARBA" id="ARBA00023242"/>
    </source>
</evidence>
<feature type="compositionally biased region" description="Low complexity" evidence="9">
    <location>
        <begin position="237"/>
        <end position="248"/>
    </location>
</feature>
<evidence type="ECO:0000256" key="4">
    <source>
        <dbReference type="ARBA" id="ARBA00022723"/>
    </source>
</evidence>
<dbReference type="InterPro" id="IPR019786">
    <property type="entry name" value="Zinc_finger_PHD-type_CS"/>
</dbReference>
<name>U5ER59_9DIPT</name>
<keyword evidence="6" id="KW-0862">Zinc</keyword>
<protein>
    <recommendedName>
        <fullName evidence="3">Integrator complex subunit 12</fullName>
    </recommendedName>
</protein>
<evidence type="ECO:0000256" key="2">
    <source>
        <dbReference type="ARBA" id="ARBA00006009"/>
    </source>
</evidence>
<keyword evidence="5 8" id="KW-0863">Zinc-finger</keyword>
<dbReference type="CDD" id="cd15501">
    <property type="entry name" value="PHD_Int12"/>
    <property type="match status" value="1"/>
</dbReference>
<evidence type="ECO:0000256" key="6">
    <source>
        <dbReference type="ARBA" id="ARBA00022833"/>
    </source>
</evidence>
<feature type="compositionally biased region" description="Low complexity" evidence="9">
    <location>
        <begin position="308"/>
        <end position="320"/>
    </location>
</feature>
<dbReference type="GO" id="GO:0032039">
    <property type="term" value="C:integrator complex"/>
    <property type="evidence" value="ECO:0007669"/>
    <property type="project" value="TreeGrafter"/>
</dbReference>
<comment type="subcellular location">
    <subcellularLocation>
        <location evidence="1">Nucleus</location>
    </subcellularLocation>
</comment>
<proteinExistence type="evidence at transcript level"/>
<dbReference type="InterPro" id="IPR051776">
    <property type="entry name" value="Integrator_subunit_12"/>
</dbReference>
<dbReference type="SUPFAM" id="SSF57903">
    <property type="entry name" value="FYVE/PHD zinc finger"/>
    <property type="match status" value="1"/>
</dbReference>
<feature type="domain" description="PHD-type" evidence="10">
    <location>
        <begin position="134"/>
        <end position="187"/>
    </location>
</feature>
<dbReference type="PROSITE" id="PS50016">
    <property type="entry name" value="ZF_PHD_2"/>
    <property type="match status" value="1"/>
</dbReference>
<evidence type="ECO:0000256" key="8">
    <source>
        <dbReference type="PROSITE-ProRule" id="PRU00146"/>
    </source>
</evidence>
<keyword evidence="4" id="KW-0479">Metal-binding</keyword>
<evidence type="ECO:0000256" key="5">
    <source>
        <dbReference type="ARBA" id="ARBA00022771"/>
    </source>
</evidence>
<evidence type="ECO:0000313" key="11">
    <source>
        <dbReference type="EMBL" id="JAB55980.1"/>
    </source>
</evidence>
<dbReference type="GO" id="GO:0034472">
    <property type="term" value="P:snRNA 3'-end processing"/>
    <property type="evidence" value="ECO:0007669"/>
    <property type="project" value="TreeGrafter"/>
</dbReference>
<dbReference type="GO" id="GO:0008270">
    <property type="term" value="F:zinc ion binding"/>
    <property type="evidence" value="ECO:0007669"/>
    <property type="project" value="UniProtKB-KW"/>
</dbReference>
<dbReference type="SMART" id="SM00249">
    <property type="entry name" value="PHD"/>
    <property type="match status" value="1"/>
</dbReference>
<dbReference type="InterPro" id="IPR039054">
    <property type="entry name" value="Int12_PHD"/>
</dbReference>
<dbReference type="InterPro" id="IPR011011">
    <property type="entry name" value="Znf_FYVE_PHD"/>
</dbReference>
<feature type="compositionally biased region" description="Basic and acidic residues" evidence="9">
    <location>
        <begin position="250"/>
        <end position="307"/>
    </location>
</feature>
<dbReference type="Gene3D" id="3.30.40.10">
    <property type="entry name" value="Zinc/RING finger domain, C3HC4 (zinc finger)"/>
    <property type="match status" value="1"/>
</dbReference>
<evidence type="ECO:0000259" key="10">
    <source>
        <dbReference type="PROSITE" id="PS50016"/>
    </source>
</evidence>
<keyword evidence="7" id="KW-0539">Nucleus</keyword>
<feature type="region of interest" description="Disordered" evidence="9">
    <location>
        <begin position="191"/>
        <end position="320"/>
    </location>
</feature>
<evidence type="ECO:0000256" key="1">
    <source>
        <dbReference type="ARBA" id="ARBA00004123"/>
    </source>
</evidence>
<dbReference type="EMBL" id="GANO01003891">
    <property type="protein sequence ID" value="JAB55980.1"/>
    <property type="molecule type" value="mRNA"/>
</dbReference>
<accession>U5ER59</accession>
<dbReference type="InterPro" id="IPR013083">
    <property type="entry name" value="Znf_RING/FYVE/PHD"/>
</dbReference>
<dbReference type="PANTHER" id="PTHR13415:SF2">
    <property type="entry name" value="INTEGRATOR COMPLEX SUBUNIT 12"/>
    <property type="match status" value="1"/>
</dbReference>
<comment type="similarity">
    <text evidence="2">Belongs to the Integrator subunit 12 family.</text>
</comment>
<dbReference type="PROSITE" id="PS01359">
    <property type="entry name" value="ZF_PHD_1"/>
    <property type="match status" value="1"/>
</dbReference>
<dbReference type="Pfam" id="PF00628">
    <property type="entry name" value="PHD"/>
    <property type="match status" value="1"/>
</dbReference>
<dbReference type="PANTHER" id="PTHR13415">
    <property type="entry name" value="NUCLEAR FACTOR-RELATED"/>
    <property type="match status" value="1"/>
</dbReference>
<dbReference type="InterPro" id="IPR019787">
    <property type="entry name" value="Znf_PHD-finger"/>
</dbReference>
<dbReference type="AlphaFoldDB" id="U5ER59"/>
<feature type="non-terminal residue" evidence="11">
    <location>
        <position position="320"/>
    </location>
</feature>
<feature type="non-terminal residue" evidence="11">
    <location>
        <position position="1"/>
    </location>
</feature>
<reference evidence="11" key="1">
    <citation type="journal article" date="2014" name="Insect Biochem. Mol. Biol.">
        <title>An insight into the sialome of the frog biting fly, Corethrella appendiculata.</title>
        <authorList>
            <person name="Ribeiro J.M.C."/>
            <person name="Chagas A.C."/>
            <person name="Pham V.M."/>
            <person name="Lounibos L.P."/>
            <person name="Calvo E."/>
        </authorList>
    </citation>
    <scope>NUCLEOTIDE SEQUENCE</scope>
    <source>
        <tissue evidence="11">Salivary glands</tissue>
    </source>
</reference>
<feature type="compositionally biased region" description="Low complexity" evidence="9">
    <location>
        <begin position="209"/>
        <end position="229"/>
    </location>
</feature>